<dbReference type="SUPFAM" id="SSF55486">
    <property type="entry name" value="Metalloproteases ('zincins'), catalytic domain"/>
    <property type="match status" value="1"/>
</dbReference>
<dbReference type="RefSeq" id="WP_128500730.1">
    <property type="nucleotide sequence ID" value="NZ_CP035107.1"/>
</dbReference>
<evidence type="ECO:0000313" key="3">
    <source>
        <dbReference type="EMBL" id="QAR30228.1"/>
    </source>
</evidence>
<gene>
    <name evidence="3" type="ORF">EQP59_02080</name>
</gene>
<accession>A0A410JQE4</accession>
<keyword evidence="1" id="KW-0175">Coiled coil</keyword>
<protein>
    <submittedName>
        <fullName evidence="3">Uncharacterized protein</fullName>
    </submittedName>
</protein>
<dbReference type="Gene3D" id="3.40.390.10">
    <property type="entry name" value="Collagenase (Catalytic Domain)"/>
    <property type="match status" value="1"/>
</dbReference>
<feature type="region of interest" description="Disordered" evidence="2">
    <location>
        <begin position="19"/>
        <end position="69"/>
    </location>
</feature>
<dbReference type="OrthoDB" id="6717961at2"/>
<evidence type="ECO:0000256" key="1">
    <source>
        <dbReference type="SAM" id="Coils"/>
    </source>
</evidence>
<organism evidence="3 4">
    <name type="scientific">Ornithobacterium rhinotracheale</name>
    <dbReference type="NCBI Taxonomy" id="28251"/>
    <lineage>
        <taxon>Bacteria</taxon>
        <taxon>Pseudomonadati</taxon>
        <taxon>Bacteroidota</taxon>
        <taxon>Flavobacteriia</taxon>
        <taxon>Flavobacteriales</taxon>
        <taxon>Weeksellaceae</taxon>
        <taxon>Ornithobacterium</taxon>
    </lineage>
</organism>
<feature type="compositionally biased region" description="Basic and acidic residues" evidence="2">
    <location>
        <begin position="37"/>
        <end position="69"/>
    </location>
</feature>
<dbReference type="EMBL" id="CP035107">
    <property type="protein sequence ID" value="QAR30228.1"/>
    <property type="molecule type" value="Genomic_DNA"/>
</dbReference>
<dbReference type="InterPro" id="IPR024079">
    <property type="entry name" value="MetalloPept_cat_dom_sf"/>
</dbReference>
<evidence type="ECO:0000256" key="2">
    <source>
        <dbReference type="SAM" id="MobiDB-lite"/>
    </source>
</evidence>
<sequence>MAWFLGNNKKKYLEKLKKANQEREEKASIKAIGDISPEQKEQRARKVEIAKEEKKLEEAREKRKEEDKATEDQLLIVNGAKIKMGPHMGSFKVLSDVPTTQGKLTGTVVEKSPANFSFNDGFQLLSLTEWQDVGTIKYQDNKVLIKKSKIIATGKMPGNTPPETAPIEFTDSGQINVVESIDTDGIPVPSFEEPAPQYIINFRRPYDYQGEFGFDWMRKEYLPINEGGQGFCVEGLEELKKIYTPFKVDLKHSQTQQPYGDYYVPWLIMFPNHKQKIGKEVQLLVTTPQEYQDNSLFNSTEVEEFSLETSNPALRIEPSKLNIDDCLNGVVITIYCDAPLQNNETITAVASNGAIVGKVNVMRNAHYRDLTVNIYVIKSYLTDQNLSSDFGKNVIDNKLSEIGNLQVIEDYLNKKSLNQALIQVKFIEINQNTGEPFDWGFRKISLENASKEEKYKGMFNSSTKIVEASKYMNYINDRFGKMFPSIAKSKGILLYLSSIKTTSSGGAAYTLPLDNKHCIIFNSNLNHLSSYAHEIGHTIGLAHTFPEEQNVEQKIQNAENDLKNYKEKQEREKNNKNEYLRRYSDYLDKNPNKKREAVEILDKNIDQYNNAIKSLEEKITILKNNRYKFKEKATENILDYDLNNQKTFTQWQIKIMQEEVQKYYH</sequence>
<dbReference type="GO" id="GO:0008237">
    <property type="term" value="F:metallopeptidase activity"/>
    <property type="evidence" value="ECO:0007669"/>
    <property type="project" value="InterPro"/>
</dbReference>
<reference evidence="3 4" key="1">
    <citation type="submission" date="2019-01" db="EMBL/GenBank/DDBJ databases">
        <title>Whole Genome of Ornithobacterium rhinotracheale FARPER-174b.</title>
        <authorList>
            <person name="Tataje-Lavanda L.A."/>
            <person name="Montalvan A."/>
            <person name="Montesinos R."/>
            <person name="Zimic M."/>
            <person name="Fernandez-Sanchez M."/>
            <person name="Fernandez-Diaz M."/>
        </authorList>
    </citation>
    <scope>NUCLEOTIDE SEQUENCE [LARGE SCALE GENOMIC DNA]</scope>
    <source>
        <strain evidence="3 4">FARPER-174b</strain>
    </source>
</reference>
<dbReference type="AlphaFoldDB" id="A0A410JQE4"/>
<dbReference type="Proteomes" id="UP000287701">
    <property type="component" value="Chromosome"/>
</dbReference>
<proteinExistence type="predicted"/>
<name>A0A410JQE4_ORNRH</name>
<evidence type="ECO:0000313" key="4">
    <source>
        <dbReference type="Proteomes" id="UP000287701"/>
    </source>
</evidence>
<feature type="compositionally biased region" description="Basic and acidic residues" evidence="2">
    <location>
        <begin position="19"/>
        <end position="28"/>
    </location>
</feature>
<feature type="coiled-coil region" evidence="1">
    <location>
        <begin position="548"/>
        <end position="632"/>
    </location>
</feature>